<dbReference type="InterPro" id="IPR044664">
    <property type="entry name" value="STR11-like"/>
</dbReference>
<dbReference type="SMART" id="SM00450">
    <property type="entry name" value="RHOD"/>
    <property type="match status" value="1"/>
</dbReference>
<dbReference type="EMBL" id="JBHFFA010000002">
    <property type="protein sequence ID" value="KAL2642761.1"/>
    <property type="molecule type" value="Genomic_DNA"/>
</dbReference>
<dbReference type="AlphaFoldDB" id="A0ABD1Z4Q6"/>
<dbReference type="PANTHER" id="PTHR45187">
    <property type="entry name" value="RHODANESE-LIKE DOMAIN-CONTAINING PROTEIN 11, CHLOROPLASTIC"/>
    <property type="match status" value="1"/>
</dbReference>
<gene>
    <name evidence="2" type="ORF">R1flu_010348</name>
</gene>
<dbReference type="InterPro" id="IPR036873">
    <property type="entry name" value="Rhodanese-like_dom_sf"/>
</dbReference>
<dbReference type="PANTHER" id="PTHR45187:SF2">
    <property type="entry name" value="RHODANESE-LIKE DOMAIN-CONTAINING PROTEIN 11, CHLOROPLASTIC"/>
    <property type="match status" value="1"/>
</dbReference>
<dbReference type="InterPro" id="IPR001763">
    <property type="entry name" value="Rhodanese-like_dom"/>
</dbReference>
<evidence type="ECO:0000259" key="1">
    <source>
        <dbReference type="PROSITE" id="PS50206"/>
    </source>
</evidence>
<reference evidence="2 3" key="1">
    <citation type="submission" date="2024-09" db="EMBL/GenBank/DDBJ databases">
        <title>Chromosome-scale assembly of Riccia fluitans.</title>
        <authorList>
            <person name="Paukszto L."/>
            <person name="Sawicki J."/>
            <person name="Karawczyk K."/>
            <person name="Piernik-Szablinska J."/>
            <person name="Szczecinska M."/>
            <person name="Mazdziarz M."/>
        </authorList>
    </citation>
    <scope>NUCLEOTIDE SEQUENCE [LARGE SCALE GENOMIC DNA]</scope>
    <source>
        <strain evidence="2">Rf_01</strain>
        <tissue evidence="2">Aerial parts of the thallus</tissue>
    </source>
</reference>
<accession>A0ABD1Z4Q6</accession>
<evidence type="ECO:0000313" key="2">
    <source>
        <dbReference type="EMBL" id="KAL2642761.1"/>
    </source>
</evidence>
<sequence length="297" mass="32236">MATAVGVGTLVPVVAGTGLRSKDGGRKGSSSATCLASSRSGLLCSSISAPPFKRSRISSVKKHVVRSMAQDLAEQIKEMAAAEKRWESQVKEGKVKSLSAKEAGYAVDLSGYTLLDVRPSSEHNKAYVKTSVWIPIFDVNKSMDPGTVLSKFSNFTMGGWWSGSPLMKYNERFMPDVVAKIPKSANVIVACQKGLRSLAACEQLYKAGYRNLFWLNGGFDAAQEGDLEREGSVPFKFAGLGGVSEFLGWTDVQREAVSKEGLGYRVMLFARLMSVVLAADLLFIGAQQLMRVLQEMR</sequence>
<protein>
    <recommendedName>
        <fullName evidence="1">Rhodanese domain-containing protein</fullName>
    </recommendedName>
</protein>
<dbReference type="Proteomes" id="UP001605036">
    <property type="component" value="Unassembled WGS sequence"/>
</dbReference>
<dbReference type="SUPFAM" id="SSF52821">
    <property type="entry name" value="Rhodanese/Cell cycle control phosphatase"/>
    <property type="match status" value="1"/>
</dbReference>
<dbReference type="Gene3D" id="3.40.250.10">
    <property type="entry name" value="Rhodanese-like domain"/>
    <property type="match status" value="1"/>
</dbReference>
<proteinExistence type="predicted"/>
<dbReference type="PROSITE" id="PS50206">
    <property type="entry name" value="RHODANESE_3"/>
    <property type="match status" value="1"/>
</dbReference>
<evidence type="ECO:0000313" key="3">
    <source>
        <dbReference type="Proteomes" id="UP001605036"/>
    </source>
</evidence>
<name>A0ABD1Z4Q6_9MARC</name>
<organism evidence="2 3">
    <name type="scientific">Riccia fluitans</name>
    <dbReference type="NCBI Taxonomy" id="41844"/>
    <lineage>
        <taxon>Eukaryota</taxon>
        <taxon>Viridiplantae</taxon>
        <taxon>Streptophyta</taxon>
        <taxon>Embryophyta</taxon>
        <taxon>Marchantiophyta</taxon>
        <taxon>Marchantiopsida</taxon>
        <taxon>Marchantiidae</taxon>
        <taxon>Marchantiales</taxon>
        <taxon>Ricciaceae</taxon>
        <taxon>Riccia</taxon>
    </lineage>
</organism>
<feature type="domain" description="Rhodanese" evidence="1">
    <location>
        <begin position="108"/>
        <end position="231"/>
    </location>
</feature>
<dbReference type="CDD" id="cd00158">
    <property type="entry name" value="RHOD"/>
    <property type="match status" value="1"/>
</dbReference>
<keyword evidence="3" id="KW-1185">Reference proteome</keyword>
<dbReference type="Pfam" id="PF00581">
    <property type="entry name" value="Rhodanese"/>
    <property type="match status" value="1"/>
</dbReference>
<comment type="caution">
    <text evidence="2">The sequence shown here is derived from an EMBL/GenBank/DDBJ whole genome shotgun (WGS) entry which is preliminary data.</text>
</comment>